<protein>
    <submittedName>
        <fullName evidence="2">DUF547 domain-containing protein</fullName>
    </submittedName>
</protein>
<dbReference type="Proteomes" id="UP000288178">
    <property type="component" value="Unassembled WGS sequence"/>
</dbReference>
<sequence length="282" mass="31886">MNGRRQVRGPSRRDWLLAVGVSIGPWAQPWARAASFDAEHAAWTALLRRHVHLLRNGQATQVDYAGFAADRQALKAYLDSLSAVSPAEFAAWPKAQRQAFLINAYNAWTVELILTRYPALKSIKDLGSLFSSPWAPRWIPLLGKTVSLDDIEHAMLRRRGDYDDPRVHFAVNCASIGCPALREEAFVGARLDKQLDEQTVRFMSDRSRNRFDARRQRLVLSKIFEWYGEDFRLGHRGIGSLAAFAGRHAQLLADDPADRARIAAGQVEIVFDDYDWALNDSR</sequence>
<keyword evidence="3" id="KW-1185">Reference proteome</keyword>
<evidence type="ECO:0000259" key="1">
    <source>
        <dbReference type="Pfam" id="PF04784"/>
    </source>
</evidence>
<evidence type="ECO:0000313" key="2">
    <source>
        <dbReference type="EMBL" id="RVT49608.1"/>
    </source>
</evidence>
<organism evidence="2 3">
    <name type="scientific">Rubrivivax albus</name>
    <dbReference type="NCBI Taxonomy" id="2499835"/>
    <lineage>
        <taxon>Bacteria</taxon>
        <taxon>Pseudomonadati</taxon>
        <taxon>Pseudomonadota</taxon>
        <taxon>Betaproteobacteria</taxon>
        <taxon>Burkholderiales</taxon>
        <taxon>Sphaerotilaceae</taxon>
        <taxon>Rubrivivax</taxon>
    </lineage>
</organism>
<proteinExistence type="predicted"/>
<dbReference type="EMBL" id="SACT01000007">
    <property type="protein sequence ID" value="RVT49608.1"/>
    <property type="molecule type" value="Genomic_DNA"/>
</dbReference>
<reference evidence="2 3" key="1">
    <citation type="submission" date="2019-01" db="EMBL/GenBank/DDBJ databases">
        <authorList>
            <person name="Chen W.-M."/>
        </authorList>
    </citation>
    <scope>NUCLEOTIDE SEQUENCE [LARGE SCALE GENOMIC DNA]</scope>
    <source>
        <strain evidence="2 3">ICH-3</strain>
    </source>
</reference>
<evidence type="ECO:0000313" key="3">
    <source>
        <dbReference type="Proteomes" id="UP000288178"/>
    </source>
</evidence>
<dbReference type="RefSeq" id="WP_128199780.1">
    <property type="nucleotide sequence ID" value="NZ_SACT01000007.1"/>
</dbReference>
<dbReference type="Pfam" id="PF04784">
    <property type="entry name" value="DUF547"/>
    <property type="match status" value="1"/>
</dbReference>
<dbReference type="OrthoDB" id="526867at2"/>
<dbReference type="InterPro" id="IPR006869">
    <property type="entry name" value="DUF547"/>
</dbReference>
<comment type="caution">
    <text evidence="2">The sequence shown here is derived from an EMBL/GenBank/DDBJ whole genome shotgun (WGS) entry which is preliminary data.</text>
</comment>
<gene>
    <name evidence="2" type="ORF">ENE75_18310</name>
</gene>
<dbReference type="PANTHER" id="PTHR46361:SF3">
    <property type="entry name" value="ELECTRON CARRIER_ PROTEIN DISULFIDE OXIDOREDUCTASE"/>
    <property type="match status" value="1"/>
</dbReference>
<name>A0A437JRP8_9BURK</name>
<dbReference type="AlphaFoldDB" id="A0A437JRP8"/>
<dbReference type="PANTHER" id="PTHR46361">
    <property type="entry name" value="ELECTRON CARRIER/ PROTEIN DISULFIDE OXIDOREDUCTASE"/>
    <property type="match status" value="1"/>
</dbReference>
<feature type="domain" description="DUF547" evidence="1">
    <location>
        <begin position="91"/>
        <end position="202"/>
    </location>
</feature>
<accession>A0A437JRP8</accession>